<evidence type="ECO:0000256" key="6">
    <source>
        <dbReference type="ARBA" id="ARBA00023136"/>
    </source>
</evidence>
<evidence type="ECO:0000259" key="9">
    <source>
        <dbReference type="SMART" id="SM00014"/>
    </source>
</evidence>
<evidence type="ECO:0000256" key="1">
    <source>
        <dbReference type="ARBA" id="ARBA00004477"/>
    </source>
</evidence>
<dbReference type="SUPFAM" id="SSF48317">
    <property type="entry name" value="Acid phosphatase/Vanadium-dependent haloperoxidase"/>
    <property type="match status" value="1"/>
</dbReference>
<accession>A0A4Y7QB51</accession>
<keyword evidence="3" id="KW-0378">Hydrolase</keyword>
<feature type="transmembrane region" description="Helical" evidence="8">
    <location>
        <begin position="179"/>
        <end position="202"/>
    </location>
</feature>
<evidence type="ECO:0000256" key="7">
    <source>
        <dbReference type="ARBA" id="ARBA00038324"/>
    </source>
</evidence>
<dbReference type="GO" id="GO:0005789">
    <property type="term" value="C:endoplasmic reticulum membrane"/>
    <property type="evidence" value="ECO:0007669"/>
    <property type="project" value="UniProtKB-SubCell"/>
</dbReference>
<dbReference type="GO" id="GO:0042392">
    <property type="term" value="F:sphingosine-1-phosphate phosphatase activity"/>
    <property type="evidence" value="ECO:0007669"/>
    <property type="project" value="TreeGrafter"/>
</dbReference>
<dbReference type="CDD" id="cd03388">
    <property type="entry name" value="PAP2_SPPase1"/>
    <property type="match status" value="1"/>
</dbReference>
<gene>
    <name evidence="10" type="ORF">BD410DRAFT_719424</name>
</gene>
<evidence type="ECO:0000256" key="4">
    <source>
        <dbReference type="ARBA" id="ARBA00022824"/>
    </source>
</evidence>
<dbReference type="VEuPathDB" id="FungiDB:BD410DRAFT_719424"/>
<dbReference type="InterPro" id="IPR036938">
    <property type="entry name" value="PAP2/HPO_sf"/>
</dbReference>
<dbReference type="PANTHER" id="PTHR14969:SF28">
    <property type="entry name" value="DIHYDROSPHINGOSINE 1-PHOSPHATE PHOSPHATASE LCB3-RELATED"/>
    <property type="match status" value="1"/>
</dbReference>
<dbReference type="EMBL" id="ML170166">
    <property type="protein sequence ID" value="TDL24468.1"/>
    <property type="molecule type" value="Genomic_DNA"/>
</dbReference>
<keyword evidence="6 8" id="KW-0472">Membrane</keyword>
<name>A0A4Y7QB51_9AGAM</name>
<keyword evidence="5 8" id="KW-1133">Transmembrane helix</keyword>
<sequence>MTPTPTTIPNGVETRNGDVNVQFYNDEKDVVPATPGTLPDDRYDTLSWWRVGLRLMVMKNLKAESEWVAAIQNKMRTPWLDSYFVYTSSLGTHTFFMITIPAICFFGHIELGNGLIFVLGMGVYLSSFMKDAVCSPRPYSPPVTRLTIGTHHLEYGFPSTHSTNSISIALYIHSYIRTFFLSGSISPTAYTVSCVLIAWYGFSIVFGRLYTAMHSFTDCAVGVLLGTAIWAGHELGRDMLKTWVSQPGWSVPLIITVIGLVMVNQHPQPIDDCPCFEDAIAFVSVIMGSLISQWHGAKYGFGPAFFSSHMPGSGGDDWAALSTWWLFAALKMVVGVLIIFMWRLLAKSVLHTVLPPVFRLAAHAFTLPTRRFYTPATDYSFVPPEKGLHPIPSVIDLPSHLGVDVDGFASGTSLLNNNNPYRVLTARNGYGNEFGKEFSSAEKEWYKSPQLEKHDEEEQGDDESVKHYDADVLTKVLVYEGIGALAAELLPVLFEVLGWGVHP</sequence>
<dbReference type="InterPro" id="IPR000326">
    <property type="entry name" value="PAP2/HPO"/>
</dbReference>
<dbReference type="AlphaFoldDB" id="A0A4Y7QB51"/>
<dbReference type="PANTHER" id="PTHR14969">
    <property type="entry name" value="SPHINGOSINE-1-PHOSPHATE PHOSPHOHYDROLASE"/>
    <property type="match status" value="1"/>
</dbReference>
<feature type="transmembrane region" description="Helical" evidence="8">
    <location>
        <begin position="243"/>
        <end position="263"/>
    </location>
</feature>
<reference evidence="10 11" key="1">
    <citation type="submission" date="2018-06" db="EMBL/GenBank/DDBJ databases">
        <title>A transcriptomic atlas of mushroom development highlights an independent origin of complex multicellularity.</title>
        <authorList>
            <consortium name="DOE Joint Genome Institute"/>
            <person name="Krizsan K."/>
            <person name="Almasi E."/>
            <person name="Merenyi Z."/>
            <person name="Sahu N."/>
            <person name="Viragh M."/>
            <person name="Koszo T."/>
            <person name="Mondo S."/>
            <person name="Kiss B."/>
            <person name="Balint B."/>
            <person name="Kues U."/>
            <person name="Barry K."/>
            <person name="Hegedus J.C."/>
            <person name="Henrissat B."/>
            <person name="Johnson J."/>
            <person name="Lipzen A."/>
            <person name="Ohm R."/>
            <person name="Nagy I."/>
            <person name="Pangilinan J."/>
            <person name="Yan J."/>
            <person name="Xiong Y."/>
            <person name="Grigoriev I.V."/>
            <person name="Hibbett D.S."/>
            <person name="Nagy L.G."/>
        </authorList>
    </citation>
    <scope>NUCLEOTIDE SEQUENCE [LARGE SCALE GENOMIC DNA]</scope>
    <source>
        <strain evidence="10 11">SZMC22713</strain>
    </source>
</reference>
<dbReference type="OrthoDB" id="301434at2759"/>
<comment type="similarity">
    <text evidence="7">Belongs to the type 2 lipid phosphate phosphatase family.</text>
</comment>
<evidence type="ECO:0000256" key="2">
    <source>
        <dbReference type="ARBA" id="ARBA00022692"/>
    </source>
</evidence>
<proteinExistence type="inferred from homology"/>
<feature type="transmembrane region" description="Helical" evidence="8">
    <location>
        <begin position="324"/>
        <end position="345"/>
    </location>
</feature>
<keyword evidence="4" id="KW-0256">Endoplasmic reticulum</keyword>
<evidence type="ECO:0000313" key="10">
    <source>
        <dbReference type="EMBL" id="TDL24468.1"/>
    </source>
</evidence>
<feature type="transmembrane region" description="Helical" evidence="8">
    <location>
        <begin position="111"/>
        <end position="129"/>
    </location>
</feature>
<dbReference type="STRING" id="50990.A0A4Y7QB51"/>
<dbReference type="Gene3D" id="1.20.144.10">
    <property type="entry name" value="Phosphatidic acid phosphatase type 2/haloperoxidase"/>
    <property type="match status" value="1"/>
</dbReference>
<evidence type="ECO:0000256" key="5">
    <source>
        <dbReference type="ARBA" id="ARBA00022989"/>
    </source>
</evidence>
<feature type="domain" description="Phosphatidic acid phosphatase type 2/haloperoxidase" evidence="9">
    <location>
        <begin position="113"/>
        <end position="234"/>
    </location>
</feature>
<comment type="subcellular location">
    <subcellularLocation>
        <location evidence="1">Endoplasmic reticulum membrane</location>
        <topology evidence="1">Multi-pass membrane protein</topology>
    </subcellularLocation>
</comment>
<keyword evidence="11" id="KW-1185">Reference proteome</keyword>
<dbReference type="Proteomes" id="UP000294933">
    <property type="component" value="Unassembled WGS sequence"/>
</dbReference>
<dbReference type="Pfam" id="PF01569">
    <property type="entry name" value="PAP2"/>
    <property type="match status" value="1"/>
</dbReference>
<evidence type="ECO:0000256" key="3">
    <source>
        <dbReference type="ARBA" id="ARBA00022801"/>
    </source>
</evidence>
<protein>
    <recommendedName>
        <fullName evidence="9">Phosphatidic acid phosphatase type 2/haloperoxidase domain-containing protein</fullName>
    </recommendedName>
</protein>
<feature type="transmembrane region" description="Helical" evidence="8">
    <location>
        <begin position="83"/>
        <end position="104"/>
    </location>
</feature>
<evidence type="ECO:0000313" key="11">
    <source>
        <dbReference type="Proteomes" id="UP000294933"/>
    </source>
</evidence>
<evidence type="ECO:0000256" key="8">
    <source>
        <dbReference type="SAM" id="Phobius"/>
    </source>
</evidence>
<feature type="transmembrane region" description="Helical" evidence="8">
    <location>
        <begin position="209"/>
        <end position="231"/>
    </location>
</feature>
<organism evidence="10 11">
    <name type="scientific">Rickenella mellea</name>
    <dbReference type="NCBI Taxonomy" id="50990"/>
    <lineage>
        <taxon>Eukaryota</taxon>
        <taxon>Fungi</taxon>
        <taxon>Dikarya</taxon>
        <taxon>Basidiomycota</taxon>
        <taxon>Agaricomycotina</taxon>
        <taxon>Agaricomycetes</taxon>
        <taxon>Hymenochaetales</taxon>
        <taxon>Rickenellaceae</taxon>
        <taxon>Rickenella</taxon>
    </lineage>
</organism>
<keyword evidence="2 8" id="KW-0812">Transmembrane</keyword>
<dbReference type="SMART" id="SM00014">
    <property type="entry name" value="acidPPc"/>
    <property type="match status" value="1"/>
</dbReference>